<dbReference type="AlphaFoldDB" id="A0A0D2VZD9"/>
<organism evidence="8 9">
    <name type="scientific">Capsaspora owczarzaki (strain ATCC 30864)</name>
    <dbReference type="NCBI Taxonomy" id="595528"/>
    <lineage>
        <taxon>Eukaryota</taxon>
        <taxon>Filasterea</taxon>
        <taxon>Capsaspora</taxon>
    </lineage>
</organism>
<dbReference type="Gene3D" id="1.10.472.10">
    <property type="entry name" value="Cyclin-like"/>
    <property type="match status" value="2"/>
</dbReference>
<evidence type="ECO:0000259" key="7">
    <source>
        <dbReference type="SMART" id="SM01332"/>
    </source>
</evidence>
<dbReference type="SMART" id="SM01332">
    <property type="entry name" value="Cyclin_C"/>
    <property type="match status" value="1"/>
</dbReference>
<dbReference type="InterPro" id="IPR006671">
    <property type="entry name" value="Cyclin_N"/>
</dbReference>
<dbReference type="Proteomes" id="UP000008743">
    <property type="component" value="Unassembled WGS sequence"/>
</dbReference>
<keyword evidence="9" id="KW-1185">Reference proteome</keyword>
<feature type="domain" description="Cyclin-like" evidence="6">
    <location>
        <begin position="170"/>
        <end position="254"/>
    </location>
</feature>
<dbReference type="InterPro" id="IPR039361">
    <property type="entry name" value="Cyclin"/>
</dbReference>
<comment type="similarity">
    <text evidence="4">Belongs to the cyclin family.</text>
</comment>
<sequence>MDTDSTHVEAPAHAAAAVATSAALPALDRCVSIAPAPEQTAEQTVPPHLHHHQQVGKSSAMAPLARHATFASWPAANAAAAAVNARASQSTLISAAQARLSNAVKPTRPIPAGVPNLDEEDYDLSLMYVPEYAAEIYEYLNNLQHVYAINPTYLSRQPEITARMRSILVGWLFQVHQTWPFKQETLYLAVHVLDRFLQRRQVPRTRLQLIGLTSFIIAAKYEEIYIPEITEFVALTHNLFSSQDVLVAESEILVALGFNLGTPSPLHFLRRGYRASPCRPKTYTFAKYMCELSLYSAEMLEFPQSTIAGAALFVSRRITSPTEVAWDDSMQFYLFTPYEAMLRCARTLLELLRVAHTDNVYEAVYNRFRDEANQRVSRIPLNAEKLELVFKDI</sequence>
<dbReference type="PANTHER" id="PTHR10177">
    <property type="entry name" value="CYCLINS"/>
    <property type="match status" value="1"/>
</dbReference>
<dbReference type="EMBL" id="KE346373">
    <property type="protein sequence ID" value="KJE97202.1"/>
    <property type="molecule type" value="Genomic_DNA"/>
</dbReference>
<evidence type="ECO:0000256" key="3">
    <source>
        <dbReference type="ARBA" id="ARBA00023306"/>
    </source>
</evidence>
<dbReference type="Pfam" id="PF00134">
    <property type="entry name" value="Cyclin_N"/>
    <property type="match status" value="1"/>
</dbReference>
<dbReference type="SMART" id="SM00385">
    <property type="entry name" value="CYCLIN"/>
    <property type="match status" value="2"/>
</dbReference>
<dbReference type="eggNOG" id="KOG0653">
    <property type="taxonomic scope" value="Eukaryota"/>
</dbReference>
<reference evidence="9" key="1">
    <citation type="submission" date="2011-02" db="EMBL/GenBank/DDBJ databases">
        <title>The Genome Sequence of Capsaspora owczarzaki ATCC 30864.</title>
        <authorList>
            <person name="Russ C."/>
            <person name="Cuomo C."/>
            <person name="Burger G."/>
            <person name="Gray M.W."/>
            <person name="Holland P.W.H."/>
            <person name="King N."/>
            <person name="Lang F.B.F."/>
            <person name="Roger A.J."/>
            <person name="Ruiz-Trillo I."/>
            <person name="Young S.K."/>
            <person name="Zeng Q."/>
            <person name="Gargeya S."/>
            <person name="Alvarado L."/>
            <person name="Berlin A."/>
            <person name="Chapman S.B."/>
            <person name="Chen Z."/>
            <person name="Freedman E."/>
            <person name="Gellesch M."/>
            <person name="Goldberg J."/>
            <person name="Griggs A."/>
            <person name="Gujja S."/>
            <person name="Heilman E."/>
            <person name="Heiman D."/>
            <person name="Howarth C."/>
            <person name="Mehta T."/>
            <person name="Neiman D."/>
            <person name="Pearson M."/>
            <person name="Roberts A."/>
            <person name="Saif S."/>
            <person name="Shea T."/>
            <person name="Shenoy N."/>
            <person name="Sisk P."/>
            <person name="Stolte C."/>
            <person name="Sykes S."/>
            <person name="White J."/>
            <person name="Yandava C."/>
            <person name="Haas B."/>
            <person name="Nusbaum C."/>
            <person name="Birren B."/>
        </authorList>
    </citation>
    <scope>NUCLEOTIDE SEQUENCE</scope>
    <source>
        <strain evidence="9">ATCC 30864</strain>
    </source>
</reference>
<dbReference type="OrthoDB" id="5590282at2759"/>
<feature type="domain" description="Cyclin C-terminal" evidence="7">
    <location>
        <begin position="263"/>
        <end position="382"/>
    </location>
</feature>
<dbReference type="InterPro" id="IPR048258">
    <property type="entry name" value="Cyclins_cyclin-box"/>
</dbReference>
<dbReference type="InterPro" id="IPR004367">
    <property type="entry name" value="Cyclin_C-dom"/>
</dbReference>
<evidence type="ECO:0000259" key="6">
    <source>
        <dbReference type="SMART" id="SM00385"/>
    </source>
</evidence>
<dbReference type="CDD" id="cd20507">
    <property type="entry name" value="CYCLIN_CCNB1-like_rpt1"/>
    <property type="match status" value="1"/>
</dbReference>
<dbReference type="SUPFAM" id="SSF47954">
    <property type="entry name" value="Cyclin-like"/>
    <property type="match status" value="2"/>
</dbReference>
<dbReference type="STRING" id="595528.A0A0D2VZD9"/>
<evidence type="ECO:0000256" key="1">
    <source>
        <dbReference type="ARBA" id="ARBA00022618"/>
    </source>
</evidence>
<protein>
    <submittedName>
        <fullName evidence="8">G2/mitotic-specific cyclin-B</fullName>
    </submittedName>
</protein>
<gene>
    <name evidence="8" type="ORF">CAOG_007647</name>
</gene>
<evidence type="ECO:0000256" key="5">
    <source>
        <dbReference type="SAM" id="MobiDB-lite"/>
    </source>
</evidence>
<dbReference type="InterPro" id="IPR013763">
    <property type="entry name" value="Cyclin-like_dom"/>
</dbReference>
<feature type="region of interest" description="Disordered" evidence="5">
    <location>
        <begin position="39"/>
        <end position="58"/>
    </location>
</feature>
<dbReference type="OMA" id="MCLVEED"/>
<name>A0A0D2VZD9_CAPO3</name>
<keyword evidence="2 4" id="KW-0195">Cyclin</keyword>
<dbReference type="PROSITE" id="PS00292">
    <property type="entry name" value="CYCLINS"/>
    <property type="match status" value="1"/>
</dbReference>
<evidence type="ECO:0000256" key="2">
    <source>
        <dbReference type="ARBA" id="ARBA00023127"/>
    </source>
</evidence>
<evidence type="ECO:0000313" key="9">
    <source>
        <dbReference type="Proteomes" id="UP000008743"/>
    </source>
</evidence>
<dbReference type="Pfam" id="PF02984">
    <property type="entry name" value="Cyclin_C"/>
    <property type="match status" value="1"/>
</dbReference>
<keyword evidence="1" id="KW-0132">Cell division</keyword>
<dbReference type="FunFam" id="1.10.472.10:FF:000001">
    <property type="entry name" value="G2/mitotic-specific cyclin"/>
    <property type="match status" value="1"/>
</dbReference>
<keyword evidence="3" id="KW-0131">Cell cycle</keyword>
<dbReference type="InParanoid" id="A0A0D2VZD9"/>
<accession>A0A0D2VZD9</accession>
<dbReference type="InterPro" id="IPR036915">
    <property type="entry name" value="Cyclin-like_sf"/>
</dbReference>
<proteinExistence type="inferred from homology"/>
<dbReference type="PhylomeDB" id="A0A0D2VZD9"/>
<dbReference type="GO" id="GO:0051301">
    <property type="term" value="P:cell division"/>
    <property type="evidence" value="ECO:0007669"/>
    <property type="project" value="UniProtKB-KW"/>
</dbReference>
<dbReference type="FunCoup" id="A0A0D2VZD9">
    <property type="interactions" value="327"/>
</dbReference>
<feature type="domain" description="Cyclin-like" evidence="6">
    <location>
        <begin position="267"/>
        <end position="350"/>
    </location>
</feature>
<evidence type="ECO:0000256" key="4">
    <source>
        <dbReference type="RuleBase" id="RU000383"/>
    </source>
</evidence>
<evidence type="ECO:0000313" key="8">
    <source>
        <dbReference type="EMBL" id="KJE97202.1"/>
    </source>
</evidence>